<feature type="domain" description="Fibronectin type III-like" evidence="13">
    <location>
        <begin position="813"/>
        <end position="882"/>
    </location>
</feature>
<proteinExistence type="inferred from homology"/>
<dbReference type="Pfam" id="PF01915">
    <property type="entry name" value="Glyco_hydro_3_C"/>
    <property type="match status" value="1"/>
</dbReference>
<evidence type="ECO:0000259" key="13">
    <source>
        <dbReference type="SMART" id="SM01217"/>
    </source>
</evidence>
<evidence type="ECO:0000256" key="10">
    <source>
        <dbReference type="ARBA" id="ARBA00023326"/>
    </source>
</evidence>
<dbReference type="EC" id="3.2.1.21" evidence="4"/>
<dbReference type="Proteomes" id="UP000053558">
    <property type="component" value="Unassembled WGS sequence"/>
</dbReference>
<dbReference type="FunFam" id="3.40.50.1700:FF:000003">
    <property type="entry name" value="Probable beta-glucosidase"/>
    <property type="match status" value="1"/>
</dbReference>
<dbReference type="FunFam" id="3.20.20.300:FF:000002">
    <property type="entry name" value="Probable beta-glucosidase"/>
    <property type="match status" value="1"/>
</dbReference>
<sequence>MKYAKLLSLLSLLPVISAASSSSASSAASSASSSASGSSSTSAASSTSSSSATSSSPTSSASASSGSTSSSASGSAWVSDSVTFTTISGTPVTTVSLVPTETGAISVPFSKYPFTPFPTPTLAPNLLGYPSVDPLEPPPVRSDGPQDIPDFAPAWAAAYEKAKSMISDFSVEEKVNITTGVGWAKGLCVGNTPPVRDFPGFCLEDSPLSVRFADFVTAFPAGITVASTWNRELMRQRGAALGKEHKGKGVNVALGPMMNMGRIAAGGRNWEGFGADPYLTGESAYETILGMQSSGVQACAKHFIDNEQEHFRTQVSSNVDDRTQHELYAHPFLRSVMAGVASVMCSYNLVNDSYACNNDKMMNDVLKREYGFQGYVMSDWQATESTLSAVAGLDMTMPGDVTFDSGDSYFGGNLTTFVHNGTIASARLDDMATRIVAAWYYVHQDDEGYPAVNFNAFNNYDEATNGHVNVQEDHYKIVREIGAAGAVLLKNERGALPLNKPKRIVIVGEDAAPGLYGPNEFADQGGDDGVLAMGWGSGTGNFPYLITPLEGIQERARKDGTGVFWNFDNWGITPEPGTNPNNASQLALVQDAALVFINADSGEQYINVDSNEGDRQNLTAWNNGDNVVLNTAALNNNTIVVVHSVGPLIVEPWIDHPNVTAVVWANIAGQEVGNSIADVLYGEYNPSGKLVYTIAKRPEDYPAQLNDGGVGQEIIDVDYTEGLFIDYRHFDAKNIEPRFEFGFGLSYTSFKYTNLKARKVGSTDDAENALIANWEDGKATPIAEGSSAALWLHEPYIKVTFDIQNTGDLAGTEIPQLYLHYPASAAEPPSVLRGFANVKLVPNQLKKVELTLSRYDLSVWDVVDQGWRKAEGVYTFSVGQSSRKFLLKGTLPL</sequence>
<gene>
    <name evidence="14" type="ORF">CONPUDRAFT_112748</name>
</gene>
<dbReference type="Pfam" id="PF14310">
    <property type="entry name" value="Fn3-like"/>
    <property type="match status" value="1"/>
</dbReference>
<dbReference type="InterPro" id="IPR001764">
    <property type="entry name" value="Glyco_hydro_3_N"/>
</dbReference>
<dbReference type="InterPro" id="IPR036962">
    <property type="entry name" value="Glyco_hydro_3_N_sf"/>
</dbReference>
<evidence type="ECO:0000256" key="2">
    <source>
        <dbReference type="ARBA" id="ARBA00004987"/>
    </source>
</evidence>
<feature type="chain" id="PRO_5024389063" description="beta-glucosidase" evidence="12">
    <location>
        <begin position="19"/>
        <end position="893"/>
    </location>
</feature>
<dbReference type="Gene3D" id="3.20.20.300">
    <property type="entry name" value="Glycoside hydrolase, family 3, N-terminal domain"/>
    <property type="match status" value="1"/>
</dbReference>
<dbReference type="GO" id="GO:0030245">
    <property type="term" value="P:cellulose catabolic process"/>
    <property type="evidence" value="ECO:0007669"/>
    <property type="project" value="UniProtKB-KW"/>
</dbReference>
<name>A0A5M3M7L2_CONPW</name>
<evidence type="ECO:0000256" key="6">
    <source>
        <dbReference type="ARBA" id="ARBA00023001"/>
    </source>
</evidence>
<dbReference type="EMBL" id="JH711590">
    <property type="protein sequence ID" value="EIW74805.1"/>
    <property type="molecule type" value="Genomic_DNA"/>
</dbReference>
<dbReference type="Gene3D" id="2.60.40.10">
    <property type="entry name" value="Immunoglobulins"/>
    <property type="match status" value="1"/>
</dbReference>
<dbReference type="SMART" id="SM01217">
    <property type="entry name" value="Fn3_like"/>
    <property type="match status" value="1"/>
</dbReference>
<evidence type="ECO:0000256" key="7">
    <source>
        <dbReference type="ARBA" id="ARBA00023180"/>
    </source>
</evidence>
<dbReference type="InterPro" id="IPR002772">
    <property type="entry name" value="Glyco_hydro_3_C"/>
</dbReference>
<dbReference type="SUPFAM" id="SSF52279">
    <property type="entry name" value="Beta-D-glucan exohydrolase, C-terminal domain"/>
    <property type="match status" value="1"/>
</dbReference>
<dbReference type="Pfam" id="PF00933">
    <property type="entry name" value="Glyco_hydro_3"/>
    <property type="match status" value="1"/>
</dbReference>
<dbReference type="PANTHER" id="PTHR42715:SF2">
    <property type="entry name" value="BETA-GLUCOSIDASE F-RELATED"/>
    <property type="match status" value="1"/>
</dbReference>
<comment type="pathway">
    <text evidence="2">Glycan metabolism; cellulose degradation.</text>
</comment>
<dbReference type="KEGG" id="cput:CONPUDRAFT_112748"/>
<keyword evidence="5 14" id="KW-0378">Hydrolase</keyword>
<reference evidence="15" key="1">
    <citation type="journal article" date="2012" name="Science">
        <title>The Paleozoic origin of enzymatic lignin decomposition reconstructed from 31 fungal genomes.</title>
        <authorList>
            <person name="Floudas D."/>
            <person name="Binder M."/>
            <person name="Riley R."/>
            <person name="Barry K."/>
            <person name="Blanchette R.A."/>
            <person name="Henrissat B."/>
            <person name="Martinez A.T."/>
            <person name="Otillar R."/>
            <person name="Spatafora J.W."/>
            <person name="Yadav J.S."/>
            <person name="Aerts A."/>
            <person name="Benoit I."/>
            <person name="Boyd A."/>
            <person name="Carlson A."/>
            <person name="Copeland A."/>
            <person name="Coutinho P.M."/>
            <person name="de Vries R.P."/>
            <person name="Ferreira P."/>
            <person name="Findley K."/>
            <person name="Foster B."/>
            <person name="Gaskell J."/>
            <person name="Glotzer D."/>
            <person name="Gorecki P."/>
            <person name="Heitman J."/>
            <person name="Hesse C."/>
            <person name="Hori C."/>
            <person name="Igarashi K."/>
            <person name="Jurgens J.A."/>
            <person name="Kallen N."/>
            <person name="Kersten P."/>
            <person name="Kohler A."/>
            <person name="Kuees U."/>
            <person name="Kumar T.K.A."/>
            <person name="Kuo A."/>
            <person name="LaButti K."/>
            <person name="Larrondo L.F."/>
            <person name="Lindquist E."/>
            <person name="Ling A."/>
            <person name="Lombard V."/>
            <person name="Lucas S."/>
            <person name="Lundell T."/>
            <person name="Martin R."/>
            <person name="McLaughlin D.J."/>
            <person name="Morgenstern I."/>
            <person name="Morin E."/>
            <person name="Murat C."/>
            <person name="Nagy L.G."/>
            <person name="Nolan M."/>
            <person name="Ohm R.A."/>
            <person name="Patyshakuliyeva A."/>
            <person name="Rokas A."/>
            <person name="Ruiz-Duenas F.J."/>
            <person name="Sabat G."/>
            <person name="Salamov A."/>
            <person name="Samejima M."/>
            <person name="Schmutz J."/>
            <person name="Slot J.C."/>
            <person name="St John F."/>
            <person name="Stenlid J."/>
            <person name="Sun H."/>
            <person name="Sun S."/>
            <person name="Syed K."/>
            <person name="Tsang A."/>
            <person name="Wiebenga A."/>
            <person name="Young D."/>
            <person name="Pisabarro A."/>
            <person name="Eastwood D.C."/>
            <person name="Martin F."/>
            <person name="Cullen D."/>
            <person name="Grigoriev I.V."/>
            <person name="Hibbett D.S."/>
        </authorList>
    </citation>
    <scope>NUCLEOTIDE SEQUENCE [LARGE SCALE GENOMIC DNA]</scope>
    <source>
        <strain evidence="15">RWD-64-598 SS2</strain>
    </source>
</reference>
<dbReference type="InterPro" id="IPR026891">
    <property type="entry name" value="Fn3-like"/>
</dbReference>
<dbReference type="InterPro" id="IPR050288">
    <property type="entry name" value="Cellulose_deg_GH3"/>
</dbReference>
<dbReference type="OrthoDB" id="416222at2759"/>
<dbReference type="AlphaFoldDB" id="A0A5M3M7L2"/>
<keyword evidence="12" id="KW-0732">Signal</keyword>
<evidence type="ECO:0000256" key="8">
    <source>
        <dbReference type="ARBA" id="ARBA00023277"/>
    </source>
</evidence>
<comment type="caution">
    <text evidence="14">The sequence shown here is derived from an EMBL/GenBank/DDBJ whole genome shotgun (WGS) entry which is preliminary data.</text>
</comment>
<feature type="signal peptide" evidence="12">
    <location>
        <begin position="1"/>
        <end position="18"/>
    </location>
</feature>
<evidence type="ECO:0000256" key="9">
    <source>
        <dbReference type="ARBA" id="ARBA00023295"/>
    </source>
</evidence>
<dbReference type="OMA" id="DGHEVWQ"/>
<organism evidence="14 15">
    <name type="scientific">Coniophora puteana (strain RWD-64-598)</name>
    <name type="common">Brown rot fungus</name>
    <dbReference type="NCBI Taxonomy" id="741705"/>
    <lineage>
        <taxon>Eukaryota</taxon>
        <taxon>Fungi</taxon>
        <taxon>Dikarya</taxon>
        <taxon>Basidiomycota</taxon>
        <taxon>Agaricomycotina</taxon>
        <taxon>Agaricomycetes</taxon>
        <taxon>Agaricomycetidae</taxon>
        <taxon>Boletales</taxon>
        <taxon>Coniophorineae</taxon>
        <taxon>Coniophoraceae</taxon>
        <taxon>Coniophora</taxon>
    </lineage>
</organism>
<dbReference type="GeneID" id="19198963"/>
<feature type="region of interest" description="Disordered" evidence="11">
    <location>
        <begin position="26"/>
        <end position="75"/>
    </location>
</feature>
<dbReference type="Gene3D" id="3.40.50.1700">
    <property type="entry name" value="Glycoside hydrolase family 3 C-terminal domain"/>
    <property type="match status" value="1"/>
</dbReference>
<keyword evidence="15" id="KW-1185">Reference proteome</keyword>
<evidence type="ECO:0000313" key="14">
    <source>
        <dbReference type="EMBL" id="EIW74805.1"/>
    </source>
</evidence>
<evidence type="ECO:0000256" key="5">
    <source>
        <dbReference type="ARBA" id="ARBA00022801"/>
    </source>
</evidence>
<evidence type="ECO:0000313" key="15">
    <source>
        <dbReference type="Proteomes" id="UP000053558"/>
    </source>
</evidence>
<keyword evidence="10" id="KW-0624">Polysaccharide degradation</keyword>
<keyword evidence="6" id="KW-0136">Cellulose degradation</keyword>
<dbReference type="PANTHER" id="PTHR42715">
    <property type="entry name" value="BETA-GLUCOSIDASE"/>
    <property type="match status" value="1"/>
</dbReference>
<dbReference type="GO" id="GO:0008422">
    <property type="term" value="F:beta-glucosidase activity"/>
    <property type="evidence" value="ECO:0007669"/>
    <property type="project" value="UniProtKB-EC"/>
</dbReference>
<evidence type="ECO:0000256" key="12">
    <source>
        <dbReference type="SAM" id="SignalP"/>
    </source>
</evidence>
<comment type="catalytic activity">
    <reaction evidence="1">
        <text>Hydrolysis of terminal, non-reducing beta-D-glucosyl residues with release of beta-D-glucose.</text>
        <dbReference type="EC" id="3.2.1.21"/>
    </reaction>
</comment>
<dbReference type="RefSeq" id="XP_007774882.1">
    <property type="nucleotide sequence ID" value="XM_007776692.1"/>
</dbReference>
<keyword evidence="8" id="KW-0119">Carbohydrate metabolism</keyword>
<dbReference type="SUPFAM" id="SSF51445">
    <property type="entry name" value="(Trans)glycosidases"/>
    <property type="match status" value="1"/>
</dbReference>
<keyword evidence="7" id="KW-0325">Glycoprotein</keyword>
<evidence type="ECO:0000256" key="4">
    <source>
        <dbReference type="ARBA" id="ARBA00012744"/>
    </source>
</evidence>
<evidence type="ECO:0000256" key="11">
    <source>
        <dbReference type="SAM" id="MobiDB-lite"/>
    </source>
</evidence>
<evidence type="ECO:0000256" key="1">
    <source>
        <dbReference type="ARBA" id="ARBA00000448"/>
    </source>
</evidence>
<evidence type="ECO:0000256" key="3">
    <source>
        <dbReference type="ARBA" id="ARBA00005336"/>
    </source>
</evidence>
<keyword evidence="9" id="KW-0326">Glycosidase</keyword>
<accession>A0A5M3M7L2</accession>
<dbReference type="InterPro" id="IPR036881">
    <property type="entry name" value="Glyco_hydro_3_C_sf"/>
</dbReference>
<dbReference type="InterPro" id="IPR013783">
    <property type="entry name" value="Ig-like_fold"/>
</dbReference>
<comment type="similarity">
    <text evidence="3">Belongs to the glycosyl hydrolase 3 family.</text>
</comment>
<protein>
    <recommendedName>
        <fullName evidence="4">beta-glucosidase</fullName>
        <ecNumber evidence="4">3.2.1.21</ecNumber>
    </recommendedName>
</protein>
<dbReference type="PRINTS" id="PR00133">
    <property type="entry name" value="GLHYDRLASE3"/>
</dbReference>
<dbReference type="InterPro" id="IPR017853">
    <property type="entry name" value="GH"/>
</dbReference>